<evidence type="ECO:0000313" key="4">
    <source>
        <dbReference type="Proteomes" id="UP000327468"/>
    </source>
</evidence>
<protein>
    <recommendedName>
        <fullName evidence="5">SEA domain-containing protein</fullName>
    </recommendedName>
</protein>
<feature type="compositionally biased region" description="Polar residues" evidence="1">
    <location>
        <begin position="309"/>
        <end position="342"/>
    </location>
</feature>
<feature type="region of interest" description="Disordered" evidence="1">
    <location>
        <begin position="291"/>
        <end position="377"/>
    </location>
</feature>
<keyword evidence="2" id="KW-1133">Transmembrane helix</keyword>
<accession>A0A5N5PIC4</accession>
<sequence length="377" mass="43020">MKTGGYCGSVVSEIRGPDKIERIVLAEVDINKTYISEYQNPSSQQYKDFVQSFIIKMTPYYKTRIDKFLNITNVTLSEGKPFKSRMQSKWIEKAPKSVNVKHDIVVEIENYASEKYEKLFVTVQEAVKSLTNCTPMLKACPNFTVTEVQVNKTVLTEKEFCEQVTAMLPEEYRHYFSPVTVLGKLTCVNQCHRDHPSPKICMNKGTCEVSKQGPACYCRHSDTNWYLGEDCKYQVHKVGVYAGMAVVTVVLVLAVAVFSAYVSLNKRKQKRNKDNKEALVNQWIDDDFEWPSQKRSNESHSVVDETYDNPAQSNEENTSQNTTPHRTASSTHPSSPQFNLPQNVIPLQYLGSNHPMRISKPQIHTSSSRPEIYNFDV</sequence>
<reference evidence="3 4" key="1">
    <citation type="submission" date="2019-06" db="EMBL/GenBank/DDBJ databases">
        <title>A chromosome-scale genome assembly of the striped catfish, Pangasianodon hypophthalmus.</title>
        <authorList>
            <person name="Wen M."/>
            <person name="Zahm M."/>
            <person name="Roques C."/>
            <person name="Cabau C."/>
            <person name="Klopp C."/>
            <person name="Donnadieu C."/>
            <person name="Jouanno E."/>
            <person name="Avarre J.-C."/>
            <person name="Campet M."/>
            <person name="Ha T.T.T."/>
            <person name="Dugue R."/>
            <person name="Lampietro C."/>
            <person name="Louis A."/>
            <person name="Herpin A."/>
            <person name="Echchiki A."/>
            <person name="Berthelot C."/>
            <person name="Parey E."/>
            <person name="Roest-Crollius H."/>
            <person name="Braasch I."/>
            <person name="Postlethwait J."/>
            <person name="Bobe J."/>
            <person name="Montfort J."/>
            <person name="Bouchez O."/>
            <person name="Begum T."/>
            <person name="Schartl M."/>
            <person name="Guiguen Y."/>
        </authorList>
    </citation>
    <scope>NUCLEOTIDE SEQUENCE [LARGE SCALE GENOMIC DNA]</scope>
    <source>
        <strain evidence="3 4">Indonesia</strain>
        <tissue evidence="3">Blood</tissue>
    </source>
</reference>
<organism evidence="3 4">
    <name type="scientific">Pangasianodon hypophthalmus</name>
    <name type="common">Striped catfish</name>
    <name type="synonym">Helicophagus hypophthalmus</name>
    <dbReference type="NCBI Taxonomy" id="310915"/>
    <lineage>
        <taxon>Eukaryota</taxon>
        <taxon>Metazoa</taxon>
        <taxon>Chordata</taxon>
        <taxon>Craniata</taxon>
        <taxon>Vertebrata</taxon>
        <taxon>Euteleostomi</taxon>
        <taxon>Actinopterygii</taxon>
        <taxon>Neopterygii</taxon>
        <taxon>Teleostei</taxon>
        <taxon>Ostariophysi</taxon>
        <taxon>Siluriformes</taxon>
        <taxon>Pangasiidae</taxon>
        <taxon>Pangasianodon</taxon>
    </lineage>
</organism>
<dbReference type="PANTHER" id="PTHR37999">
    <property type="entry name" value="MUCIN-17"/>
    <property type="match status" value="1"/>
</dbReference>
<keyword evidence="2" id="KW-0812">Transmembrane</keyword>
<dbReference type="Proteomes" id="UP000327468">
    <property type="component" value="Chromosome 4"/>
</dbReference>
<proteinExistence type="predicted"/>
<evidence type="ECO:0000256" key="1">
    <source>
        <dbReference type="SAM" id="MobiDB-lite"/>
    </source>
</evidence>
<keyword evidence="2" id="KW-0472">Membrane</keyword>
<gene>
    <name evidence="3" type="ORF">PHYPO_G00194150</name>
</gene>
<dbReference type="AlphaFoldDB" id="A0A5N5PIC4"/>
<dbReference type="EMBL" id="VFJC01000005">
    <property type="protein sequence ID" value="KAB5579359.1"/>
    <property type="molecule type" value="Genomic_DNA"/>
</dbReference>
<name>A0A5N5PIC4_PANHP</name>
<evidence type="ECO:0000313" key="3">
    <source>
        <dbReference type="EMBL" id="KAB5579359.1"/>
    </source>
</evidence>
<dbReference type="PANTHER" id="PTHR37999:SF2">
    <property type="entry name" value="MUCIN-17"/>
    <property type="match status" value="1"/>
</dbReference>
<comment type="caution">
    <text evidence="3">The sequence shown here is derived from an EMBL/GenBank/DDBJ whole genome shotgun (WGS) entry which is preliminary data.</text>
</comment>
<dbReference type="InterPro" id="IPR053311">
    <property type="entry name" value="Mucosal_Integrity_Assoc"/>
</dbReference>
<feature type="transmembrane region" description="Helical" evidence="2">
    <location>
        <begin position="240"/>
        <end position="264"/>
    </location>
</feature>
<evidence type="ECO:0000256" key="2">
    <source>
        <dbReference type="SAM" id="Phobius"/>
    </source>
</evidence>
<evidence type="ECO:0008006" key="5">
    <source>
        <dbReference type="Google" id="ProtNLM"/>
    </source>
</evidence>
<keyword evidence="4" id="KW-1185">Reference proteome</keyword>